<dbReference type="Gene3D" id="3.40.109.40">
    <property type="match status" value="1"/>
</dbReference>
<sequence>MEQVTLGPQDRSEVLRYLEYRGQELPAELTDQVDYCMDQVNRAADPRCLMKIFSRKDRDDYPPELAFLTGEDIRRHLDGCEEIICLAATLGSGIDSLLRKTQIRDMADALIMDSCASTLIEAVCDSLDAELRAQYQKRGKYLTFRFSPGYGDLPIGINSQFAALMESRRIGLTVSASGIMIPRKSVTAMIGVSRQPREKKQKSCAACNLNGSCRFRMNGVTCGQ</sequence>
<reference evidence="1" key="1">
    <citation type="submission" date="2009-04" db="EMBL/GenBank/DDBJ databases">
        <authorList>
            <person name="Weinstock G."/>
            <person name="Sodergren E."/>
            <person name="Clifton S."/>
            <person name="Fulton L."/>
            <person name="Fulton B."/>
            <person name="Courtney L."/>
            <person name="Fronick C."/>
            <person name="Harrison M."/>
            <person name="Strong C."/>
            <person name="Farmer C."/>
            <person name="Delahaunty K."/>
            <person name="Markovic C."/>
            <person name="Hall O."/>
            <person name="Minx P."/>
            <person name="Tomlinson C."/>
            <person name="Mitreva M."/>
            <person name="Nelson J."/>
            <person name="Hou S."/>
            <person name="Wollam A."/>
            <person name="Pepin K.H."/>
            <person name="Johnson M."/>
            <person name="Bhonagiri V."/>
            <person name="Nash W.E."/>
            <person name="Warren W."/>
            <person name="Chinwalla A."/>
            <person name="Mardis E.R."/>
            <person name="Wilson R.K."/>
        </authorList>
    </citation>
    <scope>NUCLEOTIDE SEQUENCE [LARGE SCALE GENOMIC DNA]</scope>
    <source>
        <strain evidence="1">DSM 14600</strain>
    </source>
</reference>
<gene>
    <name evidence="1" type="ORF">GCWU000342_02056</name>
</gene>
<name>C4GEB1_9FIRM</name>
<evidence type="ECO:0000313" key="2">
    <source>
        <dbReference type="Proteomes" id="UP000003494"/>
    </source>
</evidence>
<comment type="caution">
    <text evidence="1">The sequence shown here is derived from an EMBL/GenBank/DDBJ whole genome shotgun (WGS) entry which is preliminary data.</text>
</comment>
<organism evidence="1 2">
    <name type="scientific">Shuttleworthella satelles DSM 14600</name>
    <dbReference type="NCBI Taxonomy" id="626523"/>
    <lineage>
        <taxon>Bacteria</taxon>
        <taxon>Bacillati</taxon>
        <taxon>Bacillota</taxon>
        <taxon>Clostridia</taxon>
        <taxon>Lachnospirales</taxon>
        <taxon>Lachnospiraceae</taxon>
        <taxon>Shuttleworthella</taxon>
    </lineage>
</organism>
<dbReference type="EMBL" id="ACIP02000007">
    <property type="protein sequence ID" value="EEP27362.1"/>
    <property type="molecule type" value="Genomic_DNA"/>
</dbReference>
<protein>
    <submittedName>
        <fullName evidence="1">Vitamin B12 dependent methionine synthase, activation domain protein</fullName>
    </submittedName>
</protein>
<evidence type="ECO:0000313" key="1">
    <source>
        <dbReference type="EMBL" id="EEP27362.1"/>
    </source>
</evidence>
<dbReference type="InterPro" id="IPR037010">
    <property type="entry name" value="VitB12-dep_Met_synth_activ_sf"/>
</dbReference>
<dbReference type="RefSeq" id="WP_006907034.1">
    <property type="nucleotide sequence ID" value="NZ_GG665867.1"/>
</dbReference>
<dbReference type="InterPro" id="IPR017342">
    <property type="entry name" value="S-AdoMet-dep_Met_synth_prd"/>
</dbReference>
<dbReference type="Proteomes" id="UP000003494">
    <property type="component" value="Unassembled WGS sequence"/>
</dbReference>
<keyword evidence="2" id="KW-1185">Reference proteome</keyword>
<dbReference type="STRING" id="626523.GCWU000342_02056"/>
<dbReference type="PIRSF" id="PIRSF037984">
    <property type="entry name" value="Met_synth_TM0269_prd"/>
    <property type="match status" value="1"/>
</dbReference>
<dbReference type="eggNOG" id="COG1410">
    <property type="taxonomic scope" value="Bacteria"/>
</dbReference>
<dbReference type="HOGENOM" id="CLU_079580_2_0_9"/>
<dbReference type="SUPFAM" id="SSF56507">
    <property type="entry name" value="Methionine synthase activation domain-like"/>
    <property type="match status" value="1"/>
</dbReference>
<dbReference type="AlphaFoldDB" id="C4GEB1"/>
<dbReference type="GO" id="GO:0008705">
    <property type="term" value="F:methionine synthase activity"/>
    <property type="evidence" value="ECO:0007669"/>
    <property type="project" value="InterPro"/>
</dbReference>
<accession>C4GEB1</accession>
<proteinExistence type="predicted"/>